<accession>A0ABR4HPC9</accession>
<protein>
    <submittedName>
        <fullName evidence="2">CHAT domain-containing protein</fullName>
    </submittedName>
</protein>
<dbReference type="Pfam" id="PF12770">
    <property type="entry name" value="CHAT"/>
    <property type="match status" value="1"/>
</dbReference>
<organism evidence="2 3">
    <name type="scientific">Aspergillus cavernicola</name>
    <dbReference type="NCBI Taxonomy" id="176166"/>
    <lineage>
        <taxon>Eukaryota</taxon>
        <taxon>Fungi</taxon>
        <taxon>Dikarya</taxon>
        <taxon>Ascomycota</taxon>
        <taxon>Pezizomycotina</taxon>
        <taxon>Eurotiomycetes</taxon>
        <taxon>Eurotiomycetidae</taxon>
        <taxon>Eurotiales</taxon>
        <taxon>Aspergillaceae</taxon>
        <taxon>Aspergillus</taxon>
        <taxon>Aspergillus subgen. Nidulantes</taxon>
    </lineage>
</organism>
<dbReference type="Proteomes" id="UP001610335">
    <property type="component" value="Unassembled WGS sequence"/>
</dbReference>
<dbReference type="EMBL" id="JBFXLS010000100">
    <property type="protein sequence ID" value="KAL2816582.1"/>
    <property type="molecule type" value="Genomic_DNA"/>
</dbReference>
<feature type="domain" description="CHAT" evidence="1">
    <location>
        <begin position="7"/>
        <end position="231"/>
    </location>
</feature>
<evidence type="ECO:0000313" key="3">
    <source>
        <dbReference type="Proteomes" id="UP001610335"/>
    </source>
</evidence>
<name>A0ABR4HPC9_9EURO</name>
<sequence>MADTAIEEMQSILDENGLQTVVTSGSAVTQGALREQFTDADLLHLHGHTAGHDLERHLVLEREGRSASSRSPVSAAQYTARTGISPFLSLSEVQQASQERMQRFTLQDAFAVTVRARLVMLMGCGSGIQVIREGDDALGLVNAFLSAGATSVMSTLWPLDQTDAANFSKEFYRNMFASADDVIDLATAFQSSVNLMRACRRPGCQRKRPSARLQCHRVAPYHWAPFTLSGSWVCQGIAARTRDEMLPATPI</sequence>
<evidence type="ECO:0000259" key="1">
    <source>
        <dbReference type="Pfam" id="PF12770"/>
    </source>
</evidence>
<gene>
    <name evidence="2" type="ORF">BDW59DRAFT_153138</name>
</gene>
<dbReference type="InterPro" id="IPR024983">
    <property type="entry name" value="CHAT_dom"/>
</dbReference>
<keyword evidence="3" id="KW-1185">Reference proteome</keyword>
<comment type="caution">
    <text evidence="2">The sequence shown here is derived from an EMBL/GenBank/DDBJ whole genome shotgun (WGS) entry which is preliminary data.</text>
</comment>
<proteinExistence type="predicted"/>
<evidence type="ECO:0000313" key="2">
    <source>
        <dbReference type="EMBL" id="KAL2816582.1"/>
    </source>
</evidence>
<reference evidence="2 3" key="1">
    <citation type="submission" date="2024-07" db="EMBL/GenBank/DDBJ databases">
        <title>Section-level genome sequencing and comparative genomics of Aspergillus sections Usti and Cavernicolus.</title>
        <authorList>
            <consortium name="Lawrence Berkeley National Laboratory"/>
            <person name="Nybo J.L."/>
            <person name="Vesth T.C."/>
            <person name="Theobald S."/>
            <person name="Frisvad J.C."/>
            <person name="Larsen T.O."/>
            <person name="Kjaerboelling I."/>
            <person name="Rothschild-Mancinelli K."/>
            <person name="Lyhne E.K."/>
            <person name="Kogle M.E."/>
            <person name="Barry K."/>
            <person name="Clum A."/>
            <person name="Na H."/>
            <person name="Ledsgaard L."/>
            <person name="Lin J."/>
            <person name="Lipzen A."/>
            <person name="Kuo A."/>
            <person name="Riley R."/>
            <person name="Mondo S."/>
            <person name="LaButti K."/>
            <person name="Haridas S."/>
            <person name="Pangalinan J."/>
            <person name="Salamov A.A."/>
            <person name="Simmons B.A."/>
            <person name="Magnuson J.K."/>
            <person name="Chen J."/>
            <person name="Drula E."/>
            <person name="Henrissat B."/>
            <person name="Wiebenga A."/>
            <person name="Lubbers R.J."/>
            <person name="Gomes A.C."/>
            <person name="Makela M.R."/>
            <person name="Stajich J."/>
            <person name="Grigoriev I.V."/>
            <person name="Mortensen U.H."/>
            <person name="De vries R.P."/>
            <person name="Baker S.E."/>
            <person name="Andersen M.R."/>
        </authorList>
    </citation>
    <scope>NUCLEOTIDE SEQUENCE [LARGE SCALE GENOMIC DNA]</scope>
    <source>
        <strain evidence="2 3">CBS 600.67</strain>
    </source>
</reference>